<dbReference type="PANTHER" id="PTHR38116:SF8">
    <property type="entry name" value="BZIP DOMAIN-CONTAINING PROTEIN"/>
    <property type="match status" value="1"/>
</dbReference>
<feature type="compositionally biased region" description="Low complexity" evidence="1">
    <location>
        <begin position="78"/>
        <end position="95"/>
    </location>
</feature>
<sequence length="466" mass="52537">MASVDDIAESPRRPYKRKLTEARREQNRQAQKLWRERQKHKRDEDMKAKVLESLFQQQSTPTVSDSLENSHEQDHGLSQEQQQQPFQPPSTSSMTTLDTMQEVTGQAPQSELSLPLPPLPDPDLPLDVAFYYYLPAEPGHEDMRHLWPVPEEVFLKIYKKPPPSPIGKQWNSAHALPIGSTFSGYPRHHSLGPITPESLWHSSSSSSSSSLQSHVPSDTSTYPSPYLNHLQLVGESCFSATLSIAQSIGIARPAYLNDHPSPFTGSTNSTLNLNALPKDLRPTGYQLMLPHPCYLDCIPFPHFRSVAIYLSSEKRLDHLSLFLDLMHDGLVCWGRSRASARHGRGMGDGVAWSRRSWEARPWFWRKWGWMAKASLEDLQWLSSSPSRVDDEFDDQDAMLSGSQWWWNMNGEQDVDDDDGGGGGNGDNVVPHDPPGGSRQEEFGVMLSRNFTCNVGIRVKAEVVLWD</sequence>
<feature type="compositionally biased region" description="Basic and acidic residues" evidence="1">
    <location>
        <begin position="68"/>
        <end position="77"/>
    </location>
</feature>
<dbReference type="Proteomes" id="UP000288859">
    <property type="component" value="Unassembled WGS sequence"/>
</dbReference>
<feature type="compositionally biased region" description="Polar residues" evidence="1">
    <location>
        <begin position="54"/>
        <end position="67"/>
    </location>
</feature>
<dbReference type="AlphaFoldDB" id="A0A438N6C2"/>
<reference evidence="2 3" key="1">
    <citation type="submission" date="2017-03" db="EMBL/GenBank/DDBJ databases">
        <title>Genomes of endolithic fungi from Antarctica.</title>
        <authorList>
            <person name="Coleine C."/>
            <person name="Masonjones S."/>
            <person name="Stajich J.E."/>
        </authorList>
    </citation>
    <scope>NUCLEOTIDE SEQUENCE [LARGE SCALE GENOMIC DNA]</scope>
    <source>
        <strain evidence="2 3">CCFEE 6314</strain>
    </source>
</reference>
<dbReference type="EMBL" id="NAJM01000018">
    <property type="protein sequence ID" value="RVX71326.1"/>
    <property type="molecule type" value="Genomic_DNA"/>
</dbReference>
<evidence type="ECO:0008006" key="4">
    <source>
        <dbReference type="Google" id="ProtNLM"/>
    </source>
</evidence>
<dbReference type="CDD" id="cd14688">
    <property type="entry name" value="bZIP_YAP"/>
    <property type="match status" value="1"/>
</dbReference>
<evidence type="ECO:0000256" key="1">
    <source>
        <dbReference type="SAM" id="MobiDB-lite"/>
    </source>
</evidence>
<organism evidence="2 3">
    <name type="scientific">Exophiala mesophila</name>
    <name type="common">Black yeast-like fungus</name>
    <dbReference type="NCBI Taxonomy" id="212818"/>
    <lineage>
        <taxon>Eukaryota</taxon>
        <taxon>Fungi</taxon>
        <taxon>Dikarya</taxon>
        <taxon>Ascomycota</taxon>
        <taxon>Pezizomycotina</taxon>
        <taxon>Eurotiomycetes</taxon>
        <taxon>Chaetothyriomycetidae</taxon>
        <taxon>Chaetothyriales</taxon>
        <taxon>Herpotrichiellaceae</taxon>
        <taxon>Exophiala</taxon>
    </lineage>
</organism>
<dbReference type="PANTHER" id="PTHR38116">
    <property type="entry name" value="CHROMOSOME 7, WHOLE GENOME SHOTGUN SEQUENCE"/>
    <property type="match status" value="1"/>
</dbReference>
<feature type="region of interest" description="Disordered" evidence="1">
    <location>
        <begin position="410"/>
        <end position="440"/>
    </location>
</feature>
<feature type="compositionally biased region" description="Basic and acidic residues" evidence="1">
    <location>
        <begin position="18"/>
        <end position="50"/>
    </location>
</feature>
<dbReference type="VEuPathDB" id="FungiDB:PV10_04315"/>
<evidence type="ECO:0000313" key="2">
    <source>
        <dbReference type="EMBL" id="RVX71326.1"/>
    </source>
</evidence>
<accession>A0A438N6C2</accession>
<comment type="caution">
    <text evidence="2">The sequence shown here is derived from an EMBL/GenBank/DDBJ whole genome shotgun (WGS) entry which is preliminary data.</text>
</comment>
<name>A0A438N6C2_EXOME</name>
<proteinExistence type="predicted"/>
<evidence type="ECO:0000313" key="3">
    <source>
        <dbReference type="Proteomes" id="UP000288859"/>
    </source>
</evidence>
<dbReference type="InterPro" id="IPR021833">
    <property type="entry name" value="DUF3425"/>
</dbReference>
<dbReference type="OrthoDB" id="5973539at2759"/>
<gene>
    <name evidence="2" type="ORF">B0A52_04900</name>
</gene>
<feature type="region of interest" description="Disordered" evidence="1">
    <location>
        <begin position="1"/>
        <end position="95"/>
    </location>
</feature>
<protein>
    <recommendedName>
        <fullName evidence="4">BZIP domain-containing protein</fullName>
    </recommendedName>
</protein>
<dbReference type="Pfam" id="PF11905">
    <property type="entry name" value="DUF3425"/>
    <property type="match status" value="1"/>
</dbReference>